<keyword evidence="2" id="KW-0808">Transferase</keyword>
<evidence type="ECO:0000313" key="4">
    <source>
        <dbReference type="Proteomes" id="UP000010364"/>
    </source>
</evidence>
<dbReference type="OrthoDB" id="8328at10239"/>
<accession>L0LC08</accession>
<name>L0LC08_9CAUD</name>
<organism evidence="3 4">
    <name type="scientific">Bacillus phage phiAGATE</name>
    <dbReference type="NCBI Taxonomy" id="1204533"/>
    <lineage>
        <taxon>Viruses</taxon>
        <taxon>Duplodnaviria</taxon>
        <taxon>Heunggongvirae</taxon>
        <taxon>Uroviricota</taxon>
        <taxon>Caudoviricetes</taxon>
        <taxon>Herelleviridae</taxon>
        <taxon>Bastillevirinae</taxon>
        <taxon>Agatevirus</taxon>
        <taxon>Agatevirus agate</taxon>
    </lineage>
</organism>
<dbReference type="RefSeq" id="YP_007349204.1">
    <property type="nucleotide sequence ID" value="NC_020081.2"/>
</dbReference>
<proteinExistence type="predicted"/>
<dbReference type="Pfam" id="PF00145">
    <property type="entry name" value="DNA_methylase"/>
    <property type="match status" value="1"/>
</dbReference>
<dbReference type="GeneID" id="14516042"/>
<dbReference type="EMBL" id="JX238501">
    <property type="protein sequence ID" value="AGB62611.1"/>
    <property type="molecule type" value="Genomic_DNA"/>
</dbReference>
<dbReference type="KEGG" id="vg:14516042"/>
<evidence type="ECO:0000256" key="1">
    <source>
        <dbReference type="ARBA" id="ARBA00022603"/>
    </source>
</evidence>
<evidence type="ECO:0000313" key="3">
    <source>
        <dbReference type="EMBL" id="AGB62611.1"/>
    </source>
</evidence>
<keyword evidence="4" id="KW-1185">Reference proteome</keyword>
<dbReference type="GO" id="GO:0032259">
    <property type="term" value="P:methylation"/>
    <property type="evidence" value="ECO:0007669"/>
    <property type="project" value="UniProtKB-KW"/>
</dbReference>
<protein>
    <submittedName>
        <fullName evidence="3">DNA-cytosine methyltransferase</fullName>
    </submittedName>
</protein>
<keyword evidence="1 3" id="KW-0489">Methyltransferase</keyword>
<dbReference type="InterPro" id="IPR029063">
    <property type="entry name" value="SAM-dependent_MTases_sf"/>
</dbReference>
<reference evidence="3" key="1">
    <citation type="submission" date="2013-11" db="EMBL/GenBank/DDBJ databases">
        <title>Discovery of phiAGATE novel phage infecting Bacillus pumilus leads to new insights in phylogeny of subfamily Spounavirinae.</title>
        <authorList>
            <person name="Barylski J."/>
            <person name="Nowicki G."/>
            <person name="Gozdzicka-Jozefiak A."/>
        </authorList>
    </citation>
    <scope>NUCLEOTIDE SEQUENCE [LARGE SCALE GENOMIC DNA]</scope>
</reference>
<dbReference type="SUPFAM" id="SSF53335">
    <property type="entry name" value="S-adenosyl-L-methionine-dependent methyltransferases"/>
    <property type="match status" value="1"/>
</dbReference>
<sequence length="40" mass="4260">MLKVNDFFCGAGGMGLGFKQAGFHMTGAWDLDKHAVASRS</sequence>
<dbReference type="InterPro" id="IPR001525">
    <property type="entry name" value="C5_MeTfrase"/>
</dbReference>
<dbReference type="GO" id="GO:0008168">
    <property type="term" value="F:methyltransferase activity"/>
    <property type="evidence" value="ECO:0007669"/>
    <property type="project" value="UniProtKB-KW"/>
</dbReference>
<evidence type="ECO:0000256" key="2">
    <source>
        <dbReference type="ARBA" id="ARBA00022679"/>
    </source>
</evidence>
<dbReference type="Gene3D" id="3.40.50.150">
    <property type="entry name" value="Vaccinia Virus protein VP39"/>
    <property type="match status" value="1"/>
</dbReference>
<dbReference type="Proteomes" id="UP000010364">
    <property type="component" value="Segment"/>
</dbReference>